<protein>
    <submittedName>
        <fullName evidence="1">Uncharacterized protein</fullName>
    </submittedName>
</protein>
<organism evidence="1">
    <name type="scientific">marine sediment metagenome</name>
    <dbReference type="NCBI Taxonomy" id="412755"/>
    <lineage>
        <taxon>unclassified sequences</taxon>
        <taxon>metagenomes</taxon>
        <taxon>ecological metagenomes</taxon>
    </lineage>
</organism>
<dbReference type="EMBL" id="LAZR01017012">
    <property type="protein sequence ID" value="KKM02147.1"/>
    <property type="molecule type" value="Genomic_DNA"/>
</dbReference>
<proteinExistence type="predicted"/>
<sequence length="31" mass="3789">MDDIPKFSPYGYGWEYKNMKDYIKELESDLI</sequence>
<evidence type="ECO:0000313" key="1">
    <source>
        <dbReference type="EMBL" id="KKM02147.1"/>
    </source>
</evidence>
<dbReference type="AlphaFoldDB" id="A0A0F9HG54"/>
<gene>
    <name evidence="1" type="ORF">LCGC14_1787340</name>
</gene>
<accession>A0A0F9HG54</accession>
<name>A0A0F9HG54_9ZZZZ</name>
<reference evidence="1" key="1">
    <citation type="journal article" date="2015" name="Nature">
        <title>Complex archaea that bridge the gap between prokaryotes and eukaryotes.</title>
        <authorList>
            <person name="Spang A."/>
            <person name="Saw J.H."/>
            <person name="Jorgensen S.L."/>
            <person name="Zaremba-Niedzwiedzka K."/>
            <person name="Martijn J."/>
            <person name="Lind A.E."/>
            <person name="van Eijk R."/>
            <person name="Schleper C."/>
            <person name="Guy L."/>
            <person name="Ettema T.J."/>
        </authorList>
    </citation>
    <scope>NUCLEOTIDE SEQUENCE</scope>
</reference>
<comment type="caution">
    <text evidence="1">The sequence shown here is derived from an EMBL/GenBank/DDBJ whole genome shotgun (WGS) entry which is preliminary data.</text>
</comment>